<dbReference type="GO" id="GO:0016616">
    <property type="term" value="F:oxidoreductase activity, acting on the CH-OH group of donors, NAD or NADP as acceptor"/>
    <property type="evidence" value="ECO:0007669"/>
    <property type="project" value="InterPro"/>
</dbReference>
<evidence type="ECO:0000256" key="2">
    <source>
        <dbReference type="ARBA" id="ARBA00023027"/>
    </source>
</evidence>
<evidence type="ECO:0000313" key="5">
    <source>
        <dbReference type="Proteomes" id="UP001143480"/>
    </source>
</evidence>
<dbReference type="Proteomes" id="UP001143480">
    <property type="component" value="Unassembled WGS sequence"/>
</dbReference>
<dbReference type="SUPFAM" id="SSF51735">
    <property type="entry name" value="NAD(P)-binding Rossmann-fold domains"/>
    <property type="match status" value="1"/>
</dbReference>
<dbReference type="RefSeq" id="WP_271190085.1">
    <property type="nucleotide sequence ID" value="NZ_BSFP01000089.1"/>
</dbReference>
<evidence type="ECO:0000256" key="1">
    <source>
        <dbReference type="ARBA" id="ARBA00023002"/>
    </source>
</evidence>
<keyword evidence="2" id="KW-0520">NAD</keyword>
<proteinExistence type="predicted"/>
<organism evidence="4 5">
    <name type="scientific">Dactylosporangium matsuzakiense</name>
    <dbReference type="NCBI Taxonomy" id="53360"/>
    <lineage>
        <taxon>Bacteria</taxon>
        <taxon>Bacillati</taxon>
        <taxon>Actinomycetota</taxon>
        <taxon>Actinomycetes</taxon>
        <taxon>Micromonosporales</taxon>
        <taxon>Micromonosporaceae</taxon>
        <taxon>Dactylosporangium</taxon>
    </lineage>
</organism>
<keyword evidence="1" id="KW-0560">Oxidoreductase</keyword>
<dbReference type="Gene3D" id="3.40.50.720">
    <property type="entry name" value="NAD(P)-binding Rossmann-like Domain"/>
    <property type="match status" value="2"/>
</dbReference>
<protein>
    <recommendedName>
        <fullName evidence="3">D-isomer specific 2-hydroxyacid dehydrogenase catalytic domain-containing protein</fullName>
    </recommendedName>
</protein>
<dbReference type="GO" id="GO:0051287">
    <property type="term" value="F:NAD binding"/>
    <property type="evidence" value="ECO:0007669"/>
    <property type="project" value="InterPro"/>
</dbReference>
<keyword evidence="5" id="KW-1185">Reference proteome</keyword>
<sequence>MHSEPPAGNSRLPHSAQLAVRTGASTGDGNLQAAIDLRSNHRFWAFTDRHRSLLAARFPAVSLVEIADASHAAQVLRTAEVYFGWRFQPAWFPLASGLRWIASPAAGVDHLPLREATERGVMVTRSFGFHGTPMAEHVMGLVLGFARGLFACAARQRTDLWWQAEIASNFFDVSGSTMTIVGCGSVGQDVARLAMSSIIAIGPTARRYTESGRQRCPQRPN</sequence>
<dbReference type="EMBL" id="BSFP01000089">
    <property type="protein sequence ID" value="GLL07244.1"/>
    <property type="molecule type" value="Genomic_DNA"/>
</dbReference>
<dbReference type="Pfam" id="PF00389">
    <property type="entry name" value="2-Hacid_dh"/>
    <property type="match status" value="1"/>
</dbReference>
<gene>
    <name evidence="4" type="ORF">GCM10017581_089960</name>
</gene>
<evidence type="ECO:0000259" key="3">
    <source>
        <dbReference type="Pfam" id="PF00389"/>
    </source>
</evidence>
<name>A0A9W6NS46_9ACTN</name>
<reference evidence="4" key="1">
    <citation type="journal article" date="2014" name="Int. J. Syst. Evol. Microbiol.">
        <title>Complete genome sequence of Corynebacterium casei LMG S-19264T (=DSM 44701T), isolated from a smear-ripened cheese.</title>
        <authorList>
            <consortium name="US DOE Joint Genome Institute (JGI-PGF)"/>
            <person name="Walter F."/>
            <person name="Albersmeier A."/>
            <person name="Kalinowski J."/>
            <person name="Ruckert C."/>
        </authorList>
    </citation>
    <scope>NUCLEOTIDE SEQUENCE</scope>
    <source>
        <strain evidence="4">VKM Ac-1321</strain>
    </source>
</reference>
<dbReference type="PANTHER" id="PTHR43333:SF1">
    <property type="entry name" value="D-ISOMER SPECIFIC 2-HYDROXYACID DEHYDROGENASE NAD-BINDING DOMAIN-CONTAINING PROTEIN"/>
    <property type="match status" value="1"/>
</dbReference>
<feature type="domain" description="D-isomer specific 2-hydroxyacid dehydrogenase catalytic" evidence="3">
    <location>
        <begin position="95"/>
        <end position="191"/>
    </location>
</feature>
<dbReference type="InterPro" id="IPR006139">
    <property type="entry name" value="D-isomer_2_OHA_DH_cat_dom"/>
</dbReference>
<dbReference type="PANTHER" id="PTHR43333">
    <property type="entry name" value="2-HACID_DH_C DOMAIN-CONTAINING PROTEIN"/>
    <property type="match status" value="1"/>
</dbReference>
<accession>A0A9W6NS46</accession>
<evidence type="ECO:0000313" key="4">
    <source>
        <dbReference type="EMBL" id="GLL07244.1"/>
    </source>
</evidence>
<dbReference type="InterPro" id="IPR036291">
    <property type="entry name" value="NAD(P)-bd_dom_sf"/>
</dbReference>
<dbReference type="SUPFAM" id="SSF52283">
    <property type="entry name" value="Formate/glycerate dehydrogenase catalytic domain-like"/>
    <property type="match status" value="1"/>
</dbReference>
<dbReference type="AlphaFoldDB" id="A0A9W6NS46"/>
<reference evidence="4" key="2">
    <citation type="submission" date="2023-01" db="EMBL/GenBank/DDBJ databases">
        <authorList>
            <person name="Sun Q."/>
            <person name="Evtushenko L."/>
        </authorList>
    </citation>
    <scope>NUCLEOTIDE SEQUENCE</scope>
    <source>
        <strain evidence="4">VKM Ac-1321</strain>
    </source>
</reference>
<comment type="caution">
    <text evidence="4">The sequence shown here is derived from an EMBL/GenBank/DDBJ whole genome shotgun (WGS) entry which is preliminary data.</text>
</comment>